<comment type="subcellular location">
    <subcellularLocation>
        <location evidence="12">Cell projection</location>
        <location evidence="12">Cilium</location>
        <location evidence="12">Flagellum membrane</location>
        <topology evidence="12">Single-pass type I membrane protein</topology>
    </subcellularLocation>
</comment>
<reference evidence="16" key="1">
    <citation type="submission" date="2025-08" db="UniProtKB">
        <authorList>
            <consortium name="Ensembl"/>
        </authorList>
    </citation>
    <scope>IDENTIFICATION</scope>
</reference>
<dbReference type="GO" id="GO:0030317">
    <property type="term" value="P:flagellated sperm motility"/>
    <property type="evidence" value="ECO:0007669"/>
    <property type="project" value="TreeGrafter"/>
</dbReference>
<keyword evidence="6" id="KW-1133">Transmembrane helix</keyword>
<evidence type="ECO:0000259" key="13">
    <source>
        <dbReference type="Pfam" id="PF22844"/>
    </source>
</evidence>
<dbReference type="Proteomes" id="UP000472277">
    <property type="component" value="Chromosome 18"/>
</dbReference>
<keyword evidence="8" id="KW-0472">Membrane</keyword>
<dbReference type="GO" id="GO:0048240">
    <property type="term" value="P:sperm capacitation"/>
    <property type="evidence" value="ECO:0007669"/>
    <property type="project" value="TreeGrafter"/>
</dbReference>
<dbReference type="GeneTree" id="ENSGT00940000162691"/>
<feature type="domain" description="CATSPERE beta-propeller" evidence="13">
    <location>
        <begin position="33"/>
        <end position="103"/>
    </location>
</feature>
<evidence type="ECO:0000256" key="7">
    <source>
        <dbReference type="ARBA" id="ARBA00023069"/>
    </source>
</evidence>
<evidence type="ECO:0000256" key="2">
    <source>
        <dbReference type="ARBA" id="ARBA00022475"/>
    </source>
</evidence>
<dbReference type="Pfam" id="PF22844">
    <property type="entry name" value="Beta-prop_CATSPERE"/>
    <property type="match status" value="1"/>
</dbReference>
<keyword evidence="5" id="KW-0282">Flagellum</keyword>
<dbReference type="Pfam" id="PF22850">
    <property type="entry name" value="CATSPERD-E_C"/>
    <property type="match status" value="1"/>
</dbReference>
<evidence type="ECO:0000256" key="6">
    <source>
        <dbReference type="ARBA" id="ARBA00022989"/>
    </source>
</evidence>
<proteinExistence type="inferred from homology"/>
<evidence type="ECO:0000256" key="11">
    <source>
        <dbReference type="ARBA" id="ARBA00023273"/>
    </source>
</evidence>
<evidence type="ECO:0000256" key="1">
    <source>
        <dbReference type="ARBA" id="ARBA00010246"/>
    </source>
</evidence>
<evidence type="ECO:0000256" key="10">
    <source>
        <dbReference type="ARBA" id="ARBA00023180"/>
    </source>
</evidence>
<dbReference type="PANTHER" id="PTHR33722:SF3">
    <property type="entry name" value="CATION CHANNEL SPERM-ASSOCIATED AUXILIARY SUBUNIT EPSILON"/>
    <property type="match status" value="1"/>
</dbReference>
<dbReference type="InterPro" id="IPR053815">
    <property type="entry name" value="CATSPERE_Ig-like"/>
</dbReference>
<keyword evidence="4" id="KW-0732">Signal</keyword>
<keyword evidence="11" id="KW-0966">Cell projection</keyword>
<evidence type="ECO:0000256" key="3">
    <source>
        <dbReference type="ARBA" id="ARBA00022692"/>
    </source>
</evidence>
<dbReference type="AlphaFoldDB" id="A0A674C957"/>
<dbReference type="InterPro" id="IPR028751">
    <property type="entry name" value="CATSPERD/E"/>
</dbReference>
<dbReference type="GO" id="GO:0097228">
    <property type="term" value="C:sperm principal piece"/>
    <property type="evidence" value="ECO:0007669"/>
    <property type="project" value="TreeGrafter"/>
</dbReference>
<organism evidence="16 17">
    <name type="scientific">Salmo trutta</name>
    <name type="common">Brown trout</name>
    <dbReference type="NCBI Taxonomy" id="8032"/>
    <lineage>
        <taxon>Eukaryota</taxon>
        <taxon>Metazoa</taxon>
        <taxon>Chordata</taxon>
        <taxon>Craniata</taxon>
        <taxon>Vertebrata</taxon>
        <taxon>Euteleostomi</taxon>
        <taxon>Actinopterygii</taxon>
        <taxon>Neopterygii</taxon>
        <taxon>Teleostei</taxon>
        <taxon>Protacanthopterygii</taxon>
        <taxon>Salmoniformes</taxon>
        <taxon>Salmonidae</taxon>
        <taxon>Salmoninae</taxon>
        <taxon>Salmo</taxon>
    </lineage>
</organism>
<keyword evidence="17" id="KW-1185">Reference proteome</keyword>
<evidence type="ECO:0000256" key="12">
    <source>
        <dbReference type="ARBA" id="ARBA00037793"/>
    </source>
</evidence>
<dbReference type="Pfam" id="PF22849">
    <property type="entry name" value="CATSPERE_Ig-like"/>
    <property type="match status" value="1"/>
</dbReference>
<name>A0A674C957_SALTR</name>
<dbReference type="PANTHER" id="PTHR33722">
    <property type="entry name" value="CATION CHANNEL SPERM-ASSOCIATED PROTEIN SUBUNIT DELTA-RELATED"/>
    <property type="match status" value="1"/>
</dbReference>
<keyword evidence="2" id="KW-1003">Cell membrane</keyword>
<evidence type="ECO:0000259" key="15">
    <source>
        <dbReference type="Pfam" id="PF22850"/>
    </source>
</evidence>
<keyword evidence="10" id="KW-0325">Glycoprotein</keyword>
<dbReference type="Ensembl" id="ENSSTUT00000085533.1">
    <property type="protein sequence ID" value="ENSSTUP00000080335.1"/>
    <property type="gene ID" value="ENSSTUG00000035398.1"/>
</dbReference>
<feature type="domain" description="CATSPERE Ig-like" evidence="14">
    <location>
        <begin position="116"/>
        <end position="169"/>
    </location>
</feature>
<comment type="similarity">
    <text evidence="1">Belongs to the CATSPERD family.</text>
</comment>
<accession>A0A674C957</accession>
<evidence type="ECO:0000256" key="4">
    <source>
        <dbReference type="ARBA" id="ARBA00022729"/>
    </source>
</evidence>
<feature type="domain" description="CATSPERD/E C-terminal" evidence="15">
    <location>
        <begin position="170"/>
        <end position="311"/>
    </location>
</feature>
<evidence type="ECO:0000256" key="9">
    <source>
        <dbReference type="ARBA" id="ARBA00023157"/>
    </source>
</evidence>
<evidence type="ECO:0000256" key="8">
    <source>
        <dbReference type="ARBA" id="ARBA00023136"/>
    </source>
</evidence>
<dbReference type="InterPro" id="IPR053814">
    <property type="entry name" value="CATSPERD/E_C"/>
</dbReference>
<evidence type="ECO:0000313" key="17">
    <source>
        <dbReference type="Proteomes" id="UP000472277"/>
    </source>
</evidence>
<evidence type="ECO:0000313" key="16">
    <source>
        <dbReference type="Ensembl" id="ENSSTUP00000080335.1"/>
    </source>
</evidence>
<keyword evidence="9" id="KW-1015">Disulfide bond</keyword>
<sequence>MGTSEEPVYVLDSTFFFLKRFIGVHLLISASDHSWNMLVKMENNILFYCKVGMHEVVRLHKWMEPDSRMVLYLNQKEQINMLTLTPEGLHVQKYPMVMETKSAMKGSYHDCPFISFEHSMNTISYNMDKGDQMVLWAQIVYPEGKGVHVKFLSNNADLLYIEQKSHFEGVNSVVHYDWEKFGCLLKTHYKNQFLPSIDLYDGDNYVRNVDANFIVWDRFGRKDYSFNATMRQVACLRESQTWFSMLTGGKSLEEAWGPENYRTCFKVSPGKLGNLDQPYEIMNRSSKNFLTFSQVDSATYVFNVKILDPNYR</sequence>
<keyword evidence="3" id="KW-0812">Transmembrane</keyword>
<evidence type="ECO:0000259" key="14">
    <source>
        <dbReference type="Pfam" id="PF22849"/>
    </source>
</evidence>
<keyword evidence="7" id="KW-0969">Cilium</keyword>
<gene>
    <name evidence="16" type="primary">CATSPERE</name>
</gene>
<reference evidence="16" key="2">
    <citation type="submission" date="2025-09" db="UniProtKB">
        <authorList>
            <consortium name="Ensembl"/>
        </authorList>
    </citation>
    <scope>IDENTIFICATION</scope>
</reference>
<dbReference type="InterPro" id="IPR053816">
    <property type="entry name" value="CATSPERE_beta-prop"/>
</dbReference>
<dbReference type="GO" id="GO:0036128">
    <property type="term" value="C:CatSper complex"/>
    <property type="evidence" value="ECO:0007669"/>
    <property type="project" value="InterPro"/>
</dbReference>
<evidence type="ECO:0000256" key="5">
    <source>
        <dbReference type="ARBA" id="ARBA00022846"/>
    </source>
</evidence>
<protein>
    <submittedName>
        <fullName evidence="16">Catsper channel auxiliary subunit epsilon</fullName>
    </submittedName>
</protein>